<evidence type="ECO:0000313" key="3">
    <source>
        <dbReference type="Proteomes" id="UP001054837"/>
    </source>
</evidence>
<proteinExistence type="predicted"/>
<dbReference type="Proteomes" id="UP001054837">
    <property type="component" value="Unassembled WGS sequence"/>
</dbReference>
<evidence type="ECO:0000256" key="1">
    <source>
        <dbReference type="SAM" id="MobiDB-lite"/>
    </source>
</evidence>
<gene>
    <name evidence="2" type="ORF">CDAR_249621</name>
</gene>
<sequence length="131" mass="15155">MEKQPPSLIPQLPWQSFNWSENFIQVAHLSGRYLVTQSQYSVPVAKIPIHPPPHFFRKEMPGGVVLVNAKQNIRSKNTPDNVFPSLLQDIHCFCRRTCDTGSEMKFGREGRREESVCKKEKKEKKEEKSCI</sequence>
<dbReference type="EMBL" id="BPLQ01006243">
    <property type="protein sequence ID" value="GIY21004.1"/>
    <property type="molecule type" value="Genomic_DNA"/>
</dbReference>
<keyword evidence="3" id="KW-1185">Reference proteome</keyword>
<reference evidence="2 3" key="1">
    <citation type="submission" date="2021-06" db="EMBL/GenBank/DDBJ databases">
        <title>Caerostris darwini draft genome.</title>
        <authorList>
            <person name="Kono N."/>
            <person name="Arakawa K."/>
        </authorList>
    </citation>
    <scope>NUCLEOTIDE SEQUENCE [LARGE SCALE GENOMIC DNA]</scope>
</reference>
<dbReference type="AlphaFoldDB" id="A0AAV4RGC0"/>
<evidence type="ECO:0000313" key="2">
    <source>
        <dbReference type="EMBL" id="GIY21004.1"/>
    </source>
</evidence>
<organism evidence="2 3">
    <name type="scientific">Caerostris darwini</name>
    <dbReference type="NCBI Taxonomy" id="1538125"/>
    <lineage>
        <taxon>Eukaryota</taxon>
        <taxon>Metazoa</taxon>
        <taxon>Ecdysozoa</taxon>
        <taxon>Arthropoda</taxon>
        <taxon>Chelicerata</taxon>
        <taxon>Arachnida</taxon>
        <taxon>Araneae</taxon>
        <taxon>Araneomorphae</taxon>
        <taxon>Entelegynae</taxon>
        <taxon>Araneoidea</taxon>
        <taxon>Araneidae</taxon>
        <taxon>Caerostris</taxon>
    </lineage>
</organism>
<accession>A0AAV4RGC0</accession>
<name>A0AAV4RGC0_9ARAC</name>
<comment type="caution">
    <text evidence="2">The sequence shown here is derived from an EMBL/GenBank/DDBJ whole genome shotgun (WGS) entry which is preliminary data.</text>
</comment>
<feature type="region of interest" description="Disordered" evidence="1">
    <location>
        <begin position="101"/>
        <end position="131"/>
    </location>
</feature>
<feature type="compositionally biased region" description="Basic and acidic residues" evidence="1">
    <location>
        <begin position="105"/>
        <end position="131"/>
    </location>
</feature>
<protein>
    <submittedName>
        <fullName evidence="2">Uncharacterized protein</fullName>
    </submittedName>
</protein>